<dbReference type="InterPro" id="IPR058486">
    <property type="entry name" value="DUF8173"/>
</dbReference>
<feature type="chain" id="PRO_5034045830" evidence="8">
    <location>
        <begin position="22"/>
        <end position="579"/>
    </location>
</feature>
<keyword evidence="8" id="KW-0732">Signal</keyword>
<feature type="region of interest" description="Disordered" evidence="6">
    <location>
        <begin position="420"/>
        <end position="439"/>
    </location>
</feature>
<feature type="transmembrane region" description="Helical" evidence="7">
    <location>
        <begin position="266"/>
        <end position="291"/>
    </location>
</feature>
<organism evidence="11 12">
    <name type="scientific">Horticoccus luteus</name>
    <dbReference type="NCBI Taxonomy" id="2862869"/>
    <lineage>
        <taxon>Bacteria</taxon>
        <taxon>Pseudomonadati</taxon>
        <taxon>Verrucomicrobiota</taxon>
        <taxon>Opitutia</taxon>
        <taxon>Opitutales</taxon>
        <taxon>Opitutaceae</taxon>
        <taxon>Horticoccus</taxon>
    </lineage>
</organism>
<feature type="transmembrane region" description="Helical" evidence="7">
    <location>
        <begin position="353"/>
        <end position="371"/>
    </location>
</feature>
<dbReference type="InterPro" id="IPR010432">
    <property type="entry name" value="RDD"/>
</dbReference>
<evidence type="ECO:0000256" key="2">
    <source>
        <dbReference type="ARBA" id="ARBA00022475"/>
    </source>
</evidence>
<keyword evidence="4 7" id="KW-1133">Transmembrane helix</keyword>
<comment type="subcellular location">
    <subcellularLocation>
        <location evidence="1">Cell membrane</location>
        <topology evidence="1">Multi-pass membrane protein</topology>
    </subcellularLocation>
</comment>
<name>A0A8F9XGP4_9BACT</name>
<evidence type="ECO:0000259" key="9">
    <source>
        <dbReference type="Pfam" id="PF06271"/>
    </source>
</evidence>
<evidence type="ECO:0000256" key="3">
    <source>
        <dbReference type="ARBA" id="ARBA00022692"/>
    </source>
</evidence>
<dbReference type="InterPro" id="IPR051791">
    <property type="entry name" value="Pra-immunoreactive"/>
</dbReference>
<evidence type="ECO:0000256" key="7">
    <source>
        <dbReference type="SAM" id="Phobius"/>
    </source>
</evidence>
<gene>
    <name evidence="11" type="ORF">K0B96_02195</name>
</gene>
<feature type="compositionally biased region" description="Polar residues" evidence="6">
    <location>
        <begin position="27"/>
        <end position="38"/>
    </location>
</feature>
<evidence type="ECO:0000256" key="6">
    <source>
        <dbReference type="SAM" id="MobiDB-lite"/>
    </source>
</evidence>
<evidence type="ECO:0000256" key="8">
    <source>
        <dbReference type="SAM" id="SignalP"/>
    </source>
</evidence>
<evidence type="ECO:0000256" key="1">
    <source>
        <dbReference type="ARBA" id="ARBA00004651"/>
    </source>
</evidence>
<feature type="domain" description="RDD" evidence="9">
    <location>
        <begin position="488"/>
        <end position="566"/>
    </location>
</feature>
<dbReference type="GO" id="GO:0005886">
    <property type="term" value="C:plasma membrane"/>
    <property type="evidence" value="ECO:0007669"/>
    <property type="project" value="UniProtKB-SubCell"/>
</dbReference>
<keyword evidence="3 7" id="KW-0812">Transmembrane</keyword>
<proteinExistence type="predicted"/>
<dbReference type="Pfam" id="PF26514">
    <property type="entry name" value="DUF8173"/>
    <property type="match status" value="1"/>
</dbReference>
<dbReference type="RefSeq" id="WP_220163335.1">
    <property type="nucleotide sequence ID" value="NZ_CP080507.1"/>
</dbReference>
<accession>A0A8F9XGP4</accession>
<dbReference type="EMBL" id="CP080507">
    <property type="protein sequence ID" value="QYM79447.1"/>
    <property type="molecule type" value="Genomic_DNA"/>
</dbReference>
<feature type="transmembrane region" description="Helical" evidence="7">
    <location>
        <begin position="297"/>
        <end position="319"/>
    </location>
</feature>
<dbReference type="Pfam" id="PF06271">
    <property type="entry name" value="RDD"/>
    <property type="match status" value="1"/>
</dbReference>
<feature type="transmembrane region" description="Helical" evidence="7">
    <location>
        <begin position="530"/>
        <end position="553"/>
    </location>
</feature>
<feature type="domain" description="DUF8173" evidence="10">
    <location>
        <begin position="232"/>
        <end position="371"/>
    </location>
</feature>
<dbReference type="KEGG" id="ole:K0B96_02195"/>
<feature type="transmembrane region" description="Helical" evidence="7">
    <location>
        <begin position="331"/>
        <end position="347"/>
    </location>
</feature>
<dbReference type="PANTHER" id="PTHR36115">
    <property type="entry name" value="PROLINE-RICH ANTIGEN HOMOLOG-RELATED"/>
    <property type="match status" value="1"/>
</dbReference>
<feature type="compositionally biased region" description="Low complexity" evidence="6">
    <location>
        <begin position="52"/>
        <end position="66"/>
    </location>
</feature>
<evidence type="ECO:0000313" key="12">
    <source>
        <dbReference type="Proteomes" id="UP000825051"/>
    </source>
</evidence>
<feature type="compositionally biased region" description="Low complexity" evidence="6">
    <location>
        <begin position="420"/>
        <end position="429"/>
    </location>
</feature>
<dbReference type="Proteomes" id="UP000825051">
    <property type="component" value="Chromosome"/>
</dbReference>
<keyword evidence="2" id="KW-1003">Cell membrane</keyword>
<feature type="transmembrane region" description="Helical" evidence="7">
    <location>
        <begin position="468"/>
        <end position="493"/>
    </location>
</feature>
<dbReference type="PANTHER" id="PTHR36115:SF4">
    <property type="entry name" value="MEMBRANE PROTEIN"/>
    <property type="match status" value="1"/>
</dbReference>
<dbReference type="AlphaFoldDB" id="A0A8F9XGP4"/>
<keyword evidence="5 7" id="KW-0472">Membrane</keyword>
<evidence type="ECO:0000256" key="4">
    <source>
        <dbReference type="ARBA" id="ARBA00022989"/>
    </source>
</evidence>
<evidence type="ECO:0000313" key="11">
    <source>
        <dbReference type="EMBL" id="QYM79447.1"/>
    </source>
</evidence>
<feature type="region of interest" description="Disordered" evidence="6">
    <location>
        <begin position="27"/>
        <end position="104"/>
    </location>
</feature>
<keyword evidence="12" id="KW-1185">Reference proteome</keyword>
<feature type="signal peptide" evidence="8">
    <location>
        <begin position="1"/>
        <end position="21"/>
    </location>
</feature>
<protein>
    <submittedName>
        <fullName evidence="11">RDD family protein</fullName>
    </submittedName>
</protein>
<sequence>MNKFFRSLLLVGLWPGVVAFAALQAQNSSDAEPTTKEQANGLRRLDDTTPGSASVDEAARSSAAAARAEDDPADTDQIAPAPTQKKSNRERRRANSTNRDDDRVSVFADTHVAATETVHGKAVAVMGDVTIDGCVDDDAVAVMGNNTVNGTVKGQVVAVLGDVTLGPRARVSGDVVSVGGAVSRDPEAVVEGKIVQQAIGKNLHVGVPIAAWWSHGLGRGRLLAFGAHLTWLWIATAVTLLFYVVLAAAFPRGLRRCADQLVERPGLTILTAVLSVIALPVVFVLLLVTIVGIPVAFVALPIGVLLAVFFGKAAIYTLVGRGLTGGRAHPVVAVLLGAFVFILLYLVPLLGIAISFFVSLLGFGAAVLALITSNRKAAPSAASATSGAPYSNGPVIVPPPARSSVVEPALVVEAAPGAEGAGATATEPTSVPPPPFSAAAEVPRMAEPPPLGAIALPRAGFWLRMAAMLIDLVLVAILIGLMHGSGAVVILMLGAYGAVMWKFKGTTVGGIVCGLKVVRLDSRPIDWPTAVVRALGCFLSLVIAGLGFVWVAFDDEKQSWHDKIAGTTVVKLPRGVPLV</sequence>
<evidence type="ECO:0000256" key="5">
    <source>
        <dbReference type="ARBA" id="ARBA00023136"/>
    </source>
</evidence>
<feature type="transmembrane region" description="Helical" evidence="7">
    <location>
        <begin position="231"/>
        <end position="254"/>
    </location>
</feature>
<reference evidence="11" key="1">
    <citation type="submission" date="2021-08" db="EMBL/GenBank/DDBJ databases">
        <title>Genome of a novel bacterium of the phylum Verrucomicrobia, Oleiharenicola sp. KSB-15.</title>
        <authorList>
            <person name="Chung J.-H."/>
            <person name="Ahn J.-H."/>
            <person name="Yoon Y."/>
            <person name="Kim D.-Y."/>
            <person name="An S.-H."/>
            <person name="Park I."/>
            <person name="Yeon J."/>
        </authorList>
    </citation>
    <scope>NUCLEOTIDE SEQUENCE</scope>
    <source>
        <strain evidence="11">KSB-15</strain>
    </source>
</reference>
<evidence type="ECO:0000259" key="10">
    <source>
        <dbReference type="Pfam" id="PF26514"/>
    </source>
</evidence>